<dbReference type="Proteomes" id="UP000238916">
    <property type="component" value="Unassembled WGS sequence"/>
</dbReference>
<accession>A0A2U3LKF8</accession>
<evidence type="ECO:0000313" key="2">
    <source>
        <dbReference type="Proteomes" id="UP000238916"/>
    </source>
</evidence>
<gene>
    <name evidence="1" type="ORF">SBF1_5690002</name>
</gene>
<dbReference type="EMBL" id="OMOF01000522">
    <property type="protein sequence ID" value="SPF52393.1"/>
    <property type="molecule type" value="Genomic_DNA"/>
</dbReference>
<evidence type="ECO:0000313" key="1">
    <source>
        <dbReference type="EMBL" id="SPF52393.1"/>
    </source>
</evidence>
<dbReference type="AlphaFoldDB" id="A0A2U3LKF8"/>
<proteinExistence type="predicted"/>
<reference evidence="2" key="1">
    <citation type="submission" date="2018-02" db="EMBL/GenBank/DDBJ databases">
        <authorList>
            <person name="Hausmann B."/>
        </authorList>
    </citation>
    <scope>NUCLEOTIDE SEQUENCE [LARGE SCALE GENOMIC DNA]</scope>
    <source>
        <strain evidence="2">Peat soil MAG SbF1</strain>
    </source>
</reference>
<organism evidence="1 2">
    <name type="scientific">Candidatus Desulfosporosinus infrequens</name>
    <dbReference type="NCBI Taxonomy" id="2043169"/>
    <lineage>
        <taxon>Bacteria</taxon>
        <taxon>Bacillati</taxon>
        <taxon>Bacillota</taxon>
        <taxon>Clostridia</taxon>
        <taxon>Eubacteriales</taxon>
        <taxon>Desulfitobacteriaceae</taxon>
        <taxon>Desulfosporosinus</taxon>
    </lineage>
</organism>
<sequence length="38" mass="4182">MKMKLEDLLQGTALVKTINKNISMGEVGKNDHESIHAS</sequence>
<name>A0A2U3LKF8_9FIRM</name>
<protein>
    <submittedName>
        <fullName evidence="1">Uncharacterized protein</fullName>
    </submittedName>
</protein>